<evidence type="ECO:0000256" key="1">
    <source>
        <dbReference type="ARBA" id="ARBA00022723"/>
    </source>
</evidence>
<keyword evidence="2 4" id="KW-0863">Zinc-finger</keyword>
<feature type="compositionally biased region" description="Basic and acidic residues" evidence="5">
    <location>
        <begin position="74"/>
        <end position="114"/>
    </location>
</feature>
<evidence type="ECO:0000256" key="5">
    <source>
        <dbReference type="SAM" id="MobiDB-lite"/>
    </source>
</evidence>
<dbReference type="EMBL" id="HBIV01009619">
    <property type="protein sequence ID" value="CAE0655103.1"/>
    <property type="molecule type" value="Transcribed_RNA"/>
</dbReference>
<evidence type="ECO:0000313" key="7">
    <source>
        <dbReference type="EMBL" id="CAE0655103.1"/>
    </source>
</evidence>
<dbReference type="AlphaFoldDB" id="A0A7S3YL90"/>
<evidence type="ECO:0000256" key="4">
    <source>
        <dbReference type="PROSITE-ProRule" id="PRU00322"/>
    </source>
</evidence>
<reference evidence="7" key="1">
    <citation type="submission" date="2021-01" db="EMBL/GenBank/DDBJ databases">
        <authorList>
            <person name="Corre E."/>
            <person name="Pelletier E."/>
            <person name="Niang G."/>
            <person name="Scheremetjew M."/>
            <person name="Finn R."/>
            <person name="Kale V."/>
            <person name="Holt S."/>
            <person name="Cochrane G."/>
            <person name="Meng A."/>
            <person name="Brown T."/>
            <person name="Cohen L."/>
        </authorList>
    </citation>
    <scope>NUCLEOTIDE SEQUENCE</scope>
    <source>
        <strain evidence="7">CCCM811</strain>
    </source>
</reference>
<dbReference type="InterPro" id="IPR036443">
    <property type="entry name" value="Znf_RanBP2_sf"/>
</dbReference>
<name>A0A7S3YL90_9EUKA</name>
<sequence>MMNLRRLNQSEISKIVNVPQPYISMFLNRRWRGSFDSPTWIRLVEAVSKWLKKEKQNESASVHKEQLSPSSSPLRKDPARKDPARKDPTRKDPTRKDPTESQTKSPERKPERYDLPPPLRSSLLPSFIRSGGDSLRPFNWRCSVCTYMNHGASIECKICGKLKRRH</sequence>
<dbReference type="SUPFAM" id="SSF90209">
    <property type="entry name" value="Ran binding protein zinc finger-like"/>
    <property type="match status" value="1"/>
</dbReference>
<evidence type="ECO:0000256" key="3">
    <source>
        <dbReference type="ARBA" id="ARBA00022833"/>
    </source>
</evidence>
<organism evidence="7">
    <name type="scientific">Lotharella globosa</name>
    <dbReference type="NCBI Taxonomy" id="91324"/>
    <lineage>
        <taxon>Eukaryota</taxon>
        <taxon>Sar</taxon>
        <taxon>Rhizaria</taxon>
        <taxon>Cercozoa</taxon>
        <taxon>Chlorarachniophyceae</taxon>
        <taxon>Lotharella</taxon>
    </lineage>
</organism>
<feature type="compositionally biased region" description="Basic and acidic residues" evidence="5">
    <location>
        <begin position="54"/>
        <end position="66"/>
    </location>
</feature>
<dbReference type="InterPro" id="IPR001876">
    <property type="entry name" value="Znf_RanBP2"/>
</dbReference>
<dbReference type="PROSITE" id="PS01358">
    <property type="entry name" value="ZF_RANBP2_1"/>
    <property type="match status" value="1"/>
</dbReference>
<dbReference type="PROSITE" id="PS50199">
    <property type="entry name" value="ZF_RANBP2_2"/>
    <property type="match status" value="1"/>
</dbReference>
<evidence type="ECO:0000256" key="2">
    <source>
        <dbReference type="ARBA" id="ARBA00022771"/>
    </source>
</evidence>
<dbReference type="Gene3D" id="4.10.1060.10">
    <property type="entry name" value="Zinc finger, RanBP2-type"/>
    <property type="match status" value="1"/>
</dbReference>
<keyword evidence="1" id="KW-0479">Metal-binding</keyword>
<accession>A0A7S3YL90</accession>
<feature type="region of interest" description="Disordered" evidence="5">
    <location>
        <begin position="54"/>
        <end position="120"/>
    </location>
</feature>
<evidence type="ECO:0000259" key="6">
    <source>
        <dbReference type="PROSITE" id="PS50199"/>
    </source>
</evidence>
<dbReference type="GO" id="GO:0008270">
    <property type="term" value="F:zinc ion binding"/>
    <property type="evidence" value="ECO:0007669"/>
    <property type="project" value="UniProtKB-KW"/>
</dbReference>
<gene>
    <name evidence="7" type="ORF">LGLO00237_LOCUS7283</name>
</gene>
<keyword evidence="3" id="KW-0862">Zinc</keyword>
<proteinExistence type="predicted"/>
<protein>
    <recommendedName>
        <fullName evidence="6">RanBP2-type domain-containing protein</fullName>
    </recommendedName>
</protein>
<feature type="domain" description="RanBP2-type" evidence="6">
    <location>
        <begin position="129"/>
        <end position="165"/>
    </location>
</feature>